<dbReference type="OrthoDB" id="9151209at2"/>
<dbReference type="KEGG" id="pspi:PS2015_470"/>
<dbReference type="InterPro" id="IPR007690">
    <property type="entry name" value="T2SS_GspM"/>
</dbReference>
<dbReference type="STRING" id="1249552.PS2015_470"/>
<keyword evidence="2" id="KW-1133">Transmembrane helix</keyword>
<evidence type="ECO:0000256" key="1">
    <source>
        <dbReference type="SAM" id="Coils"/>
    </source>
</evidence>
<dbReference type="Pfam" id="PF04612">
    <property type="entry name" value="T2SSM"/>
    <property type="match status" value="1"/>
</dbReference>
<keyword evidence="2" id="KW-0812">Transmembrane</keyword>
<protein>
    <recommendedName>
        <fullName evidence="5">MSHA biogenesis protein MshJ</fullName>
    </recommendedName>
</protein>
<accession>A0A0S2KAQ8</accession>
<proteinExistence type="predicted"/>
<gene>
    <name evidence="3" type="ORF">PS2015_470</name>
</gene>
<dbReference type="GO" id="GO:0015627">
    <property type="term" value="C:type II protein secretion system complex"/>
    <property type="evidence" value="ECO:0007669"/>
    <property type="project" value="InterPro"/>
</dbReference>
<feature type="transmembrane region" description="Helical" evidence="2">
    <location>
        <begin position="23"/>
        <end position="42"/>
    </location>
</feature>
<dbReference type="RefSeq" id="WP_058020650.1">
    <property type="nucleotide sequence ID" value="NZ_CP013189.1"/>
</dbReference>
<evidence type="ECO:0000313" key="4">
    <source>
        <dbReference type="Proteomes" id="UP000065641"/>
    </source>
</evidence>
<name>A0A0S2KAQ8_9GAMM</name>
<sequence precursor="true">MSLKTQFRDFSNRFDERSAAEKLLLAVICVGVVFWLYFILVFEPLSASVQSAQQQLTAAQARLTAMQQREQIAITTGNEDPNRAVRQRIERAIGDQAVLQRQIEELTGNLVTPQSMTRLLTSMLEQRAGLTLVRVENQMPQPMRSYEDMMAEAASDEPTTANRNADQLQVYKHSLALELEGDFLSLINYLRSVESFNERFFWDEISFVQTEWPNARVTLRLHTLSAEEGFVGV</sequence>
<dbReference type="AlphaFoldDB" id="A0A0S2KAQ8"/>
<evidence type="ECO:0008006" key="5">
    <source>
        <dbReference type="Google" id="ProtNLM"/>
    </source>
</evidence>
<evidence type="ECO:0000313" key="3">
    <source>
        <dbReference type="EMBL" id="ALO45156.1"/>
    </source>
</evidence>
<dbReference type="GO" id="GO:0015628">
    <property type="term" value="P:protein secretion by the type II secretion system"/>
    <property type="evidence" value="ECO:0007669"/>
    <property type="project" value="InterPro"/>
</dbReference>
<keyword evidence="4" id="KW-1185">Reference proteome</keyword>
<keyword evidence="1" id="KW-0175">Coiled coil</keyword>
<dbReference type="Proteomes" id="UP000065641">
    <property type="component" value="Chromosome"/>
</dbReference>
<reference evidence="3 4" key="1">
    <citation type="submission" date="2015-11" db="EMBL/GenBank/DDBJ databases">
        <authorList>
            <person name="Zhang Y."/>
            <person name="Guo Z."/>
        </authorList>
    </citation>
    <scope>NUCLEOTIDE SEQUENCE [LARGE SCALE GENOMIC DNA]</scope>
    <source>
        <strain evidence="3 4">KCTC 32221</strain>
    </source>
</reference>
<organism evidence="3 4">
    <name type="scientific">Pseudohongiella spirulinae</name>
    <dbReference type="NCBI Taxonomy" id="1249552"/>
    <lineage>
        <taxon>Bacteria</taxon>
        <taxon>Pseudomonadati</taxon>
        <taxon>Pseudomonadota</taxon>
        <taxon>Gammaproteobacteria</taxon>
        <taxon>Pseudomonadales</taxon>
        <taxon>Pseudohongiellaceae</taxon>
        <taxon>Pseudohongiella</taxon>
    </lineage>
</organism>
<keyword evidence="2" id="KW-0472">Membrane</keyword>
<dbReference type="EMBL" id="CP013189">
    <property type="protein sequence ID" value="ALO45156.1"/>
    <property type="molecule type" value="Genomic_DNA"/>
</dbReference>
<evidence type="ECO:0000256" key="2">
    <source>
        <dbReference type="SAM" id="Phobius"/>
    </source>
</evidence>
<feature type="coiled-coil region" evidence="1">
    <location>
        <begin position="49"/>
        <end position="109"/>
    </location>
</feature>